<protein>
    <submittedName>
        <fullName evidence="2">Uncharacterized protein</fullName>
    </submittedName>
</protein>
<evidence type="ECO:0000313" key="5">
    <source>
        <dbReference type="Proteomes" id="UP000258707"/>
    </source>
</evidence>
<keyword evidence="1" id="KW-1133">Transmembrane helix</keyword>
<sequence>MERPLALAGFESQSATAHTMTVLGGVVVFVLGYFGAVTAVYGDVSVLALEVNVGAQRVGGVAGAVLVWAYFALAFVRGYGSPIGNTVVYPLVIVVVTPFLARWAVFGPDISGLIHRFVGLFLLEPLVTTLLVVFPGLATGTTVLFLWATLLTEKRRREWERTHLPAAFLEAFVDEPLE</sequence>
<dbReference type="EMBL" id="CP027033">
    <property type="protein sequence ID" value="AXR80642.1"/>
    <property type="molecule type" value="Genomic_DNA"/>
</dbReference>
<evidence type="ECO:0000313" key="3">
    <source>
        <dbReference type="EMBL" id="AXR80642.1"/>
    </source>
</evidence>
<keyword evidence="1" id="KW-0472">Membrane</keyword>
<dbReference type="EMBL" id="CP024047">
    <property type="protein sequence ID" value="AXR79282.1"/>
    <property type="molecule type" value="Genomic_DNA"/>
</dbReference>
<dbReference type="OrthoDB" id="325419at2157"/>
<dbReference type="KEGG" id="nag:AArcMg_0619"/>
<dbReference type="KEGG" id="nan:AArc1_2974"/>
<evidence type="ECO:0000256" key="1">
    <source>
        <dbReference type="SAM" id="Phobius"/>
    </source>
</evidence>
<accession>A0A346PM97</accession>
<evidence type="ECO:0000313" key="2">
    <source>
        <dbReference type="EMBL" id="AXR79282.1"/>
    </source>
</evidence>
<reference evidence="2" key="3">
    <citation type="journal article" date="2019" name="Int. J. Syst. Evol. Microbiol.">
        <title>Natronolimnobius sulfurireducens sp. nov. and Halalkaliarchaeum desulfuricum gen. nov., sp. nov., the first sulfur-respiring alkaliphilic haloarchaea from hypersaline alkaline lakes.</title>
        <authorList>
            <person name="Sorokin D.Y."/>
            <person name="Yakimov M."/>
            <person name="Messina E."/>
            <person name="Merkel A.Y."/>
            <person name="Bale N.J."/>
            <person name="Sinninghe Damste J.S."/>
        </authorList>
    </citation>
    <scope>NUCLEOTIDE SEQUENCE</scope>
    <source>
        <strain evidence="3">AArc-Mg</strain>
        <strain evidence="2">AArc1</strain>
    </source>
</reference>
<dbReference type="Proteomes" id="UP000258613">
    <property type="component" value="Chromosome"/>
</dbReference>
<reference evidence="4" key="2">
    <citation type="submission" date="2018-02" db="EMBL/GenBank/DDBJ databases">
        <title>Phenotypic and genomic properties of facultatively anaerobic sulfur-reducing natronoarchaea from hypersaline soda lakes.</title>
        <authorList>
            <person name="Sorokin D.Y."/>
            <person name="Kublanov I.V."/>
            <person name="Roman P."/>
            <person name="Sinninghe Damste J.S."/>
            <person name="Golyshin P.N."/>
            <person name="Rojo D."/>
            <person name="Ciordia S."/>
            <person name="Mena M.D.C."/>
            <person name="Ferrer M."/>
            <person name="Messina E."/>
            <person name="Smedile F."/>
            <person name="La Spada G."/>
            <person name="La Cono V."/>
            <person name="Yakimov M.M."/>
        </authorList>
    </citation>
    <scope>NUCLEOTIDE SEQUENCE [LARGE SCALE GENOMIC DNA]</scope>
    <source>
        <strain evidence="4">AArc-Mg</strain>
    </source>
</reference>
<name>A0A346PID7_9EURY</name>
<gene>
    <name evidence="2" type="ORF">AArc1_2974</name>
    <name evidence="3" type="ORF">AArcMg_0619</name>
</gene>
<reference evidence="5" key="1">
    <citation type="submission" date="2017-10" db="EMBL/GenBank/DDBJ databases">
        <title>Phenotypic and genomic properties of facultatively anaerobic sulfur-reducing natronoarchaea from hypersaline soda lakes.</title>
        <authorList>
            <person name="Sorokin D.Y."/>
            <person name="Kublanov I.V."/>
            <person name="Roman P."/>
            <person name="Sinninghe Damste J.S."/>
            <person name="Golyshin P.N."/>
            <person name="Rojo D."/>
            <person name="Ciordia S."/>
            <person name="Mena Md.C."/>
            <person name="Ferrer M."/>
            <person name="Messina E."/>
            <person name="Smedile F."/>
            <person name="La Spada G."/>
            <person name="La Cono V."/>
            <person name="Yakimov M.M."/>
        </authorList>
    </citation>
    <scope>NUCLEOTIDE SEQUENCE [LARGE SCALE GENOMIC DNA]</scope>
    <source>
        <strain evidence="5">AArc1</strain>
    </source>
</reference>
<keyword evidence="1" id="KW-0812">Transmembrane</keyword>
<dbReference type="GeneID" id="37641102"/>
<feature type="transmembrane region" description="Helical" evidence="1">
    <location>
        <begin position="126"/>
        <end position="151"/>
    </location>
</feature>
<dbReference type="Proteomes" id="UP000258707">
    <property type="component" value="Chromosome"/>
</dbReference>
<keyword evidence="4" id="KW-1185">Reference proteome</keyword>
<feature type="transmembrane region" description="Helical" evidence="1">
    <location>
        <begin position="61"/>
        <end position="80"/>
    </location>
</feature>
<feature type="transmembrane region" description="Helical" evidence="1">
    <location>
        <begin position="87"/>
        <end position="106"/>
    </location>
</feature>
<organism evidence="2 5">
    <name type="scientific">Natrarchaeobaculum sulfurireducens</name>
    <dbReference type="NCBI Taxonomy" id="2044521"/>
    <lineage>
        <taxon>Archaea</taxon>
        <taxon>Methanobacteriati</taxon>
        <taxon>Methanobacteriota</taxon>
        <taxon>Stenosarchaea group</taxon>
        <taxon>Halobacteria</taxon>
        <taxon>Halobacteriales</taxon>
        <taxon>Natrialbaceae</taxon>
        <taxon>Natrarchaeobaculum</taxon>
    </lineage>
</organism>
<accession>A0A346PID7</accession>
<evidence type="ECO:0000313" key="4">
    <source>
        <dbReference type="Proteomes" id="UP000258613"/>
    </source>
</evidence>
<dbReference type="AlphaFoldDB" id="A0A346PID7"/>
<proteinExistence type="predicted"/>
<dbReference type="RefSeq" id="WP_117365265.1">
    <property type="nucleotide sequence ID" value="NZ_CP024047.1"/>
</dbReference>
<feature type="transmembrane region" description="Helical" evidence="1">
    <location>
        <begin position="21"/>
        <end position="41"/>
    </location>
</feature>